<protein>
    <submittedName>
        <fullName evidence="2">Uncharacterized protein</fullName>
    </submittedName>
</protein>
<feature type="region of interest" description="Disordered" evidence="1">
    <location>
        <begin position="173"/>
        <end position="201"/>
    </location>
</feature>
<name>U2RBB7_9ACTN</name>
<proteinExistence type="predicted"/>
<sequence>MTEQVDDAVMAPNPSPAALGGWRVSYRPGSWLVLSGPSSLVMLDARPGQADEFINGLWEDIVGAASVSALVGRLAARGLDRIADLAVLFLEDGVMRTLVRGGVRVLDADTGASLVDGAGVITWRESQIATGRVHVDVGQDSDGPELPLVVGAAQCSGLLVDLDGLPPVAVAESRPAETGAGSSGEQWHPVGPGVPDEGAAA</sequence>
<organism evidence="2 3">
    <name type="scientific">Propionibacterium acidifaciens F0233</name>
    <dbReference type="NCBI Taxonomy" id="553198"/>
    <lineage>
        <taxon>Bacteria</taxon>
        <taxon>Bacillati</taxon>
        <taxon>Actinomycetota</taxon>
        <taxon>Actinomycetes</taxon>
        <taxon>Propionibacteriales</taxon>
        <taxon>Propionibacteriaceae</taxon>
        <taxon>Propionibacterium</taxon>
    </lineage>
</organism>
<dbReference type="EMBL" id="ACVN02000289">
    <property type="protein sequence ID" value="ERK50888.1"/>
    <property type="molecule type" value="Genomic_DNA"/>
</dbReference>
<accession>U2RBB7</accession>
<gene>
    <name evidence="2" type="ORF">HMPREF0682_2219</name>
</gene>
<keyword evidence="3" id="KW-1185">Reference proteome</keyword>
<evidence type="ECO:0000256" key="1">
    <source>
        <dbReference type="SAM" id="MobiDB-lite"/>
    </source>
</evidence>
<dbReference type="Proteomes" id="UP000017052">
    <property type="component" value="Unassembled WGS sequence"/>
</dbReference>
<comment type="caution">
    <text evidence="2">The sequence shown here is derived from an EMBL/GenBank/DDBJ whole genome shotgun (WGS) entry which is preliminary data.</text>
</comment>
<reference evidence="2" key="1">
    <citation type="submission" date="2013-08" db="EMBL/GenBank/DDBJ databases">
        <authorList>
            <person name="Durkin A.S."/>
            <person name="Haft D.R."/>
            <person name="McCorrison J."/>
            <person name="Torralba M."/>
            <person name="Gillis M."/>
            <person name="Haft D.H."/>
            <person name="Methe B."/>
            <person name="Sutton G."/>
            <person name="Nelson K.E."/>
        </authorList>
    </citation>
    <scope>NUCLEOTIDE SEQUENCE [LARGE SCALE GENOMIC DNA]</scope>
    <source>
        <strain evidence="2">F0233</strain>
    </source>
</reference>
<dbReference type="AlphaFoldDB" id="U2RBB7"/>
<evidence type="ECO:0000313" key="2">
    <source>
        <dbReference type="EMBL" id="ERK50888.1"/>
    </source>
</evidence>
<feature type="non-terminal residue" evidence="2">
    <location>
        <position position="201"/>
    </location>
</feature>
<evidence type="ECO:0000313" key="3">
    <source>
        <dbReference type="Proteomes" id="UP000017052"/>
    </source>
</evidence>